<evidence type="ECO:0000256" key="12">
    <source>
        <dbReference type="ARBA" id="ARBA00061423"/>
    </source>
</evidence>
<dbReference type="Proteomes" id="UP000004754">
    <property type="component" value="Unassembled WGS sequence"/>
</dbReference>
<dbReference type="HOGENOM" id="CLU_028526_0_0_9"/>
<dbReference type="EMBL" id="AEQN01000026">
    <property type="protein sequence ID" value="EFV00853.1"/>
    <property type="molecule type" value="Genomic_DNA"/>
</dbReference>
<dbReference type="GO" id="GO:0006508">
    <property type="term" value="P:proteolysis"/>
    <property type="evidence" value="ECO:0007669"/>
    <property type="project" value="UniProtKB-KW"/>
</dbReference>
<evidence type="ECO:0000256" key="14">
    <source>
        <dbReference type="ARBA" id="ARBA00075285"/>
    </source>
</evidence>
<keyword evidence="3" id="KW-0645">Protease</keyword>
<keyword evidence="7" id="KW-0482">Metalloprotease</keyword>
<dbReference type="NCBIfam" id="TIGR01893">
    <property type="entry name" value="aa-his-dipept"/>
    <property type="match status" value="1"/>
</dbReference>
<dbReference type="FunFam" id="3.40.630.10:FF:000018">
    <property type="entry name" value="Aminoacyl-histidine dipeptidase PepD"/>
    <property type="match status" value="1"/>
</dbReference>
<evidence type="ECO:0000256" key="16">
    <source>
        <dbReference type="ARBA" id="ARBA00077688"/>
    </source>
</evidence>
<dbReference type="AlphaFoldDB" id="E6MJ33"/>
<keyword evidence="19" id="KW-1185">Reference proteome</keyword>
<accession>E6MJ33</accession>
<name>E6MJ33_9FIRM</name>
<evidence type="ECO:0000256" key="1">
    <source>
        <dbReference type="ARBA" id="ARBA00001941"/>
    </source>
</evidence>
<dbReference type="InterPro" id="IPR001160">
    <property type="entry name" value="Peptidase_M20C"/>
</dbReference>
<comment type="cofactor">
    <cofactor evidence="1">
        <name>Co(2+)</name>
        <dbReference type="ChEBI" id="CHEBI:48828"/>
    </cofactor>
</comment>
<dbReference type="InterPro" id="IPR002933">
    <property type="entry name" value="Peptidase_M20"/>
</dbReference>
<evidence type="ECO:0000256" key="17">
    <source>
        <dbReference type="ARBA" id="ARBA00078074"/>
    </source>
</evidence>
<evidence type="ECO:0000256" key="4">
    <source>
        <dbReference type="ARBA" id="ARBA00022723"/>
    </source>
</evidence>
<comment type="cofactor">
    <cofactor evidence="2">
        <name>Zn(2+)</name>
        <dbReference type="ChEBI" id="CHEBI:29105"/>
    </cofactor>
</comment>
<reference evidence="18 19" key="1">
    <citation type="submission" date="2010-12" db="EMBL/GenBank/DDBJ databases">
        <authorList>
            <person name="Muzny D."/>
            <person name="Qin X."/>
            <person name="Deng J."/>
            <person name="Jiang H."/>
            <person name="Liu Y."/>
            <person name="Qu J."/>
            <person name="Song X.-Z."/>
            <person name="Zhang L."/>
            <person name="Thornton R."/>
            <person name="Coyle M."/>
            <person name="Francisco L."/>
            <person name="Jackson L."/>
            <person name="Javaid M."/>
            <person name="Korchina V."/>
            <person name="Kovar C."/>
            <person name="Mata R."/>
            <person name="Mathew T."/>
            <person name="Ngo R."/>
            <person name="Nguyen L."/>
            <person name="Nguyen N."/>
            <person name="Okwuonu G."/>
            <person name="Ongeri F."/>
            <person name="Pham C."/>
            <person name="Simmons D."/>
            <person name="Wilczek-Boney K."/>
            <person name="Hale W."/>
            <person name="Jakkamsetti A."/>
            <person name="Pham P."/>
            <person name="Ruth R."/>
            <person name="San Lucas F."/>
            <person name="Warren J."/>
            <person name="Zhang J."/>
            <person name="Zhao Z."/>
            <person name="Zhou C."/>
            <person name="Zhu D."/>
            <person name="Lee S."/>
            <person name="Bess C."/>
            <person name="Blankenburg K."/>
            <person name="Forbes L."/>
            <person name="Fu Q."/>
            <person name="Gubbala S."/>
            <person name="Hirani K."/>
            <person name="Jayaseelan J.C."/>
            <person name="Lara F."/>
            <person name="Munidasa M."/>
            <person name="Palculict T."/>
            <person name="Patil S."/>
            <person name="Pu L.-L."/>
            <person name="Saada N."/>
            <person name="Tang L."/>
            <person name="Weissenberger G."/>
            <person name="Zhu Y."/>
            <person name="Hemphill L."/>
            <person name="Shang Y."/>
            <person name="Youmans B."/>
            <person name="Ayvaz T."/>
            <person name="Ross M."/>
            <person name="Santibanez J."/>
            <person name="Aqrawi P."/>
            <person name="Gross S."/>
            <person name="Joshi V."/>
            <person name="Fowler G."/>
            <person name="Nazareth L."/>
            <person name="Reid J."/>
            <person name="Worley K."/>
            <person name="Petrosino J."/>
            <person name="Highlander S."/>
            <person name="Gibbs R."/>
        </authorList>
    </citation>
    <scope>NUCLEOTIDE SEQUENCE [LARGE SCALE GENOMIC DNA]</scope>
    <source>
        <strain evidence="18 19">ATCC 23263</strain>
    </source>
</reference>
<dbReference type="OrthoDB" id="9773892at2"/>
<evidence type="ECO:0000256" key="11">
    <source>
        <dbReference type="ARBA" id="ARBA00044252"/>
    </source>
</evidence>
<organism evidence="18 19">
    <name type="scientific">Pseudoramibacter alactolyticus ATCC 23263</name>
    <dbReference type="NCBI Taxonomy" id="887929"/>
    <lineage>
        <taxon>Bacteria</taxon>
        <taxon>Bacillati</taxon>
        <taxon>Bacillota</taxon>
        <taxon>Clostridia</taxon>
        <taxon>Eubacteriales</taxon>
        <taxon>Eubacteriaceae</taxon>
        <taxon>Pseudoramibacter</taxon>
    </lineage>
</organism>
<dbReference type="PIRSF" id="PIRSF016599">
    <property type="entry name" value="Xaa-His_dipept"/>
    <property type="match status" value="1"/>
</dbReference>
<dbReference type="Pfam" id="PF01546">
    <property type="entry name" value="Peptidase_M20"/>
    <property type="match status" value="1"/>
</dbReference>
<evidence type="ECO:0000256" key="15">
    <source>
        <dbReference type="ARBA" id="ARBA00076004"/>
    </source>
</evidence>
<dbReference type="PRINTS" id="PR00934">
    <property type="entry name" value="XHISDIPTASE"/>
</dbReference>
<evidence type="ECO:0000256" key="7">
    <source>
        <dbReference type="ARBA" id="ARBA00023049"/>
    </source>
</evidence>
<evidence type="ECO:0000256" key="13">
    <source>
        <dbReference type="ARBA" id="ARBA00071271"/>
    </source>
</evidence>
<evidence type="ECO:0000313" key="19">
    <source>
        <dbReference type="Proteomes" id="UP000004754"/>
    </source>
</evidence>
<evidence type="ECO:0000256" key="10">
    <source>
        <dbReference type="ARBA" id="ARBA00038976"/>
    </source>
</evidence>
<proteinExistence type="inferred from homology"/>
<dbReference type="GO" id="GO:0005829">
    <property type="term" value="C:cytosol"/>
    <property type="evidence" value="ECO:0007669"/>
    <property type="project" value="TreeGrafter"/>
</dbReference>
<gene>
    <name evidence="18" type="primary">pepD</name>
    <name evidence="18" type="ORF">HMP0721_2018</name>
</gene>
<evidence type="ECO:0000256" key="3">
    <source>
        <dbReference type="ARBA" id="ARBA00022670"/>
    </source>
</evidence>
<comment type="catalytic activity">
    <reaction evidence="9">
        <text>Hydrolysis of dipeptides, preferentially hydrophobic dipeptides including prolyl amino acids.</text>
        <dbReference type="EC" id="3.4.13.18"/>
    </reaction>
</comment>
<dbReference type="eggNOG" id="COG2195">
    <property type="taxonomic scope" value="Bacteria"/>
</dbReference>
<dbReference type="Gene3D" id="3.40.630.10">
    <property type="entry name" value="Zn peptidases"/>
    <property type="match status" value="2"/>
</dbReference>
<evidence type="ECO:0000256" key="5">
    <source>
        <dbReference type="ARBA" id="ARBA00022801"/>
    </source>
</evidence>
<evidence type="ECO:0000256" key="9">
    <source>
        <dbReference type="ARBA" id="ARBA00036421"/>
    </source>
</evidence>
<dbReference type="RefSeq" id="WP_006599440.1">
    <property type="nucleotide sequence ID" value="NZ_GL622359.1"/>
</dbReference>
<evidence type="ECO:0000256" key="8">
    <source>
        <dbReference type="ARBA" id="ARBA00023285"/>
    </source>
</evidence>
<dbReference type="FunFam" id="3.40.630.10:FF:000015">
    <property type="entry name" value="Aminoacyl-histidine dipeptidase PepD"/>
    <property type="match status" value="1"/>
</dbReference>
<evidence type="ECO:0000256" key="6">
    <source>
        <dbReference type="ARBA" id="ARBA00022833"/>
    </source>
</evidence>
<dbReference type="SUPFAM" id="SSF53187">
    <property type="entry name" value="Zn-dependent exopeptidases"/>
    <property type="match status" value="1"/>
</dbReference>
<comment type="similarity">
    <text evidence="12">Belongs to the peptidase M20C family.</text>
</comment>
<dbReference type="EC" id="3.4.13.18" evidence="10"/>
<evidence type="ECO:0000313" key="18">
    <source>
        <dbReference type="EMBL" id="EFV00853.1"/>
    </source>
</evidence>
<dbReference type="STRING" id="887929.HMP0721_2018"/>
<sequence length="484" mass="51688">MRVLENLEPKNVFRFFEELTQIPRPSHQEKAVSDYLVRFAKDRGLEVHQDALYNVIIIKEASEGYEDAEPIILQGHMDMVCETAPGCTKDMNREGLDLAVDGDYISAAGTTLGGDDGVAVAYALALLDDETLSHPRLEFVCTVAEEVGMDGAHAIDCSPLKGHLMLNMDSEDEGVVLAGCAGGGTAKVSLPAEREACSWERVTLQVTGLTGGHSGTEIDKGRASSAAVLARVLREAADQTGLRLLAMMNGSKDNAISREGAALAAVENRQVFADAVKASASAIAEEVHVVDPGLTTVVTDGRLVAGVSPEADVLTAAATRRALALMAALPAGVQRMSDNVADLVETSLNWGVVTLDGDGLLMRAALRSSVGTAYRALAAKVRWVAESLGAAAEMSGEYPAWEWVEHSVLRDKMARIYRDMFGKELVIEAIHAGVECGLLAGKIADLDAISMGPDILDIHTPQERLSISSTKRMYDFIVKIIETK</sequence>
<dbReference type="PANTHER" id="PTHR43501">
    <property type="entry name" value="CYTOSOL NON-SPECIFIC DIPEPTIDASE"/>
    <property type="match status" value="1"/>
</dbReference>
<dbReference type="GO" id="GO:0070573">
    <property type="term" value="F:metallodipeptidase activity"/>
    <property type="evidence" value="ECO:0007669"/>
    <property type="project" value="TreeGrafter"/>
</dbReference>
<keyword evidence="6" id="KW-0862">Zinc</keyword>
<dbReference type="PANTHER" id="PTHR43501:SF1">
    <property type="entry name" value="CYTOSOL NON-SPECIFIC DIPEPTIDASE"/>
    <property type="match status" value="1"/>
</dbReference>
<protein>
    <recommendedName>
        <fullName evidence="13">Cytosol non-specific dipeptidase</fullName>
        <ecNumber evidence="10">3.4.13.18</ecNumber>
    </recommendedName>
    <alternativeName>
        <fullName evidence="16">Aminoacyl-histidine dipeptidase</fullName>
    </alternativeName>
    <alternativeName>
        <fullName evidence="15">Beta-alanyl-histidine dipeptidase</fullName>
    </alternativeName>
    <alternativeName>
        <fullName evidence="14">Carnosinase</fullName>
    </alternativeName>
    <alternativeName>
        <fullName evidence="11">Peptidase D</fullName>
    </alternativeName>
    <alternativeName>
        <fullName evidence="17">Xaa-His dipeptidase</fullName>
    </alternativeName>
</protein>
<dbReference type="GO" id="GO:0046872">
    <property type="term" value="F:metal ion binding"/>
    <property type="evidence" value="ECO:0007669"/>
    <property type="project" value="UniProtKB-KW"/>
</dbReference>
<keyword evidence="4" id="KW-0479">Metal-binding</keyword>
<evidence type="ECO:0000256" key="2">
    <source>
        <dbReference type="ARBA" id="ARBA00001947"/>
    </source>
</evidence>
<keyword evidence="8" id="KW-0170">Cobalt</keyword>
<keyword evidence="5" id="KW-0378">Hydrolase</keyword>
<comment type="caution">
    <text evidence="18">The sequence shown here is derived from an EMBL/GenBank/DDBJ whole genome shotgun (WGS) entry which is preliminary data.</text>
</comment>